<keyword evidence="2 4" id="KW-0378">Hydrolase</keyword>
<evidence type="ECO:0000313" key="7">
    <source>
        <dbReference type="Proteomes" id="UP001057877"/>
    </source>
</evidence>
<dbReference type="InterPro" id="IPR020476">
    <property type="entry name" value="Nudix_hydrolase"/>
</dbReference>
<dbReference type="GO" id="GO:0016787">
    <property type="term" value="F:hydrolase activity"/>
    <property type="evidence" value="ECO:0007669"/>
    <property type="project" value="UniProtKB-KW"/>
</dbReference>
<sequence length="141" mass="16062">MRRINVVYSLITDETKSKVLMVKNVGRDSWSLPGGAVEEMETLEEAAIREAKEETGYDIRVYGIVALNEAKLRKYEAHALFITFRGEIVGGSPEITRPEEIGEIQWIEIEQADKLMPYYQEGLSELVTKNTEITYFDEGIV</sequence>
<dbReference type="Gene3D" id="3.90.79.10">
    <property type="entry name" value="Nucleoside Triphosphate Pyrophosphohydrolase"/>
    <property type="match status" value="1"/>
</dbReference>
<dbReference type="Pfam" id="PF00293">
    <property type="entry name" value="NUDIX"/>
    <property type="match status" value="1"/>
</dbReference>
<comment type="similarity">
    <text evidence="4">Belongs to the Nudix hydrolase family.</text>
</comment>
<gene>
    <name evidence="6" type="ORF">L1F29_15430</name>
</gene>
<dbReference type="EMBL" id="CP091430">
    <property type="protein sequence ID" value="UVI33140.1"/>
    <property type="molecule type" value="Genomic_DNA"/>
</dbReference>
<keyword evidence="3" id="KW-0460">Magnesium</keyword>
<evidence type="ECO:0000256" key="1">
    <source>
        <dbReference type="ARBA" id="ARBA00001946"/>
    </source>
</evidence>
<dbReference type="PRINTS" id="PR00502">
    <property type="entry name" value="NUDIXFAMILY"/>
</dbReference>
<dbReference type="PROSITE" id="PS00893">
    <property type="entry name" value="NUDIX_BOX"/>
    <property type="match status" value="1"/>
</dbReference>
<evidence type="ECO:0000256" key="3">
    <source>
        <dbReference type="ARBA" id="ARBA00022842"/>
    </source>
</evidence>
<evidence type="ECO:0000256" key="4">
    <source>
        <dbReference type="RuleBase" id="RU003476"/>
    </source>
</evidence>
<dbReference type="InterPro" id="IPR000086">
    <property type="entry name" value="NUDIX_hydrolase_dom"/>
</dbReference>
<dbReference type="Proteomes" id="UP001057877">
    <property type="component" value="Chromosome"/>
</dbReference>
<evidence type="ECO:0000259" key="5">
    <source>
        <dbReference type="PROSITE" id="PS51462"/>
    </source>
</evidence>
<reference evidence="6" key="1">
    <citation type="submission" date="2022-01" db="EMBL/GenBank/DDBJ databases">
        <title>Paenibacillus spongiae sp. nov., isolated from marine sponge.</title>
        <authorList>
            <person name="Li Z."/>
            <person name="Zhang M."/>
        </authorList>
    </citation>
    <scope>NUCLEOTIDE SEQUENCE</scope>
    <source>
        <strain evidence="6">PHS-Z3</strain>
    </source>
</reference>
<evidence type="ECO:0000313" key="6">
    <source>
        <dbReference type="EMBL" id="UVI33140.1"/>
    </source>
</evidence>
<comment type="cofactor">
    <cofactor evidence="1">
        <name>Mg(2+)</name>
        <dbReference type="ChEBI" id="CHEBI:18420"/>
    </cofactor>
</comment>
<dbReference type="InterPro" id="IPR020084">
    <property type="entry name" value="NUDIX_hydrolase_CS"/>
</dbReference>
<organism evidence="6 7">
    <name type="scientific">Paenibacillus spongiae</name>
    <dbReference type="NCBI Taxonomy" id="2909671"/>
    <lineage>
        <taxon>Bacteria</taxon>
        <taxon>Bacillati</taxon>
        <taxon>Bacillota</taxon>
        <taxon>Bacilli</taxon>
        <taxon>Bacillales</taxon>
        <taxon>Paenibacillaceae</taxon>
        <taxon>Paenibacillus</taxon>
    </lineage>
</organism>
<dbReference type="PANTHER" id="PTHR43046:SF12">
    <property type="entry name" value="GDP-MANNOSE MANNOSYL HYDROLASE"/>
    <property type="match status" value="1"/>
</dbReference>
<protein>
    <submittedName>
        <fullName evidence="6">NUDIX hydrolase</fullName>
    </submittedName>
</protein>
<keyword evidence="7" id="KW-1185">Reference proteome</keyword>
<dbReference type="CDD" id="cd02883">
    <property type="entry name" value="NUDIX_Hydrolase"/>
    <property type="match status" value="1"/>
</dbReference>
<proteinExistence type="inferred from homology"/>
<accession>A0ABY5SI56</accession>
<dbReference type="PROSITE" id="PS51462">
    <property type="entry name" value="NUDIX"/>
    <property type="match status" value="1"/>
</dbReference>
<dbReference type="PANTHER" id="PTHR43046">
    <property type="entry name" value="GDP-MANNOSE MANNOSYL HYDROLASE"/>
    <property type="match status" value="1"/>
</dbReference>
<evidence type="ECO:0000256" key="2">
    <source>
        <dbReference type="ARBA" id="ARBA00022801"/>
    </source>
</evidence>
<dbReference type="SUPFAM" id="SSF55811">
    <property type="entry name" value="Nudix"/>
    <property type="match status" value="1"/>
</dbReference>
<feature type="domain" description="Nudix hydrolase" evidence="5">
    <location>
        <begin position="1"/>
        <end position="129"/>
    </location>
</feature>
<dbReference type="RefSeq" id="WP_258389193.1">
    <property type="nucleotide sequence ID" value="NZ_CP091430.1"/>
</dbReference>
<name>A0ABY5SI56_9BACL</name>
<dbReference type="InterPro" id="IPR015797">
    <property type="entry name" value="NUDIX_hydrolase-like_dom_sf"/>
</dbReference>